<reference evidence="4" key="1">
    <citation type="journal article" date="2019" name="Int. J. Syst. Evol. Microbiol.">
        <title>The Global Catalogue of Microorganisms (GCM) 10K type strain sequencing project: providing services to taxonomists for standard genome sequencing and annotation.</title>
        <authorList>
            <consortium name="The Broad Institute Genomics Platform"/>
            <consortium name="The Broad Institute Genome Sequencing Center for Infectious Disease"/>
            <person name="Wu L."/>
            <person name="Ma J."/>
        </authorList>
    </citation>
    <scope>NUCLEOTIDE SEQUENCE [LARGE SCALE GENOMIC DNA]</scope>
    <source>
        <strain evidence="4">JCM 16702</strain>
    </source>
</reference>
<accession>A0ABP7WR50</accession>
<keyword evidence="4" id="KW-1185">Reference proteome</keyword>
<evidence type="ECO:0008006" key="5">
    <source>
        <dbReference type="Google" id="ProtNLM"/>
    </source>
</evidence>
<feature type="region of interest" description="Disordered" evidence="1">
    <location>
        <begin position="23"/>
        <end position="43"/>
    </location>
</feature>
<dbReference type="InterPro" id="IPR012341">
    <property type="entry name" value="6hp_glycosidase-like_sf"/>
</dbReference>
<evidence type="ECO:0000256" key="1">
    <source>
        <dbReference type="SAM" id="MobiDB-lite"/>
    </source>
</evidence>
<sequence>MIQRRTVLRGAVGGTAASLIAAPATAHADRTSQSGQPSRRIDRKAVVDRHAIERTASDPELPLQVGNGDIAFGADITGLQTFLPFATMSQWGWHEDPLPEGQKLEDYKGTAWDTYGRPVRYWTDEAGHPDLYNWLRGNPHRINLARIGLSLRTSTGRDATEDDLTDRHQRLDLWTGILTSRFTFDGAPVTVETACHPTLDAIVVRIDSPLVETGRLTVYVDFPYATAKGQGKFSAPFVGFWDRPDVHTTTLTPQGATRARITHRMDDTTYHAALTWNAAAGKLTRDAPGRHRYTLTGARGRRLELTCLFTPDDTRIGAPPAAAVSRAAAAWWPEFWRSGGAVDLSGSRDPRWEELERRIVRSQFALAVNESGAYPPQESGLVNNGWYGKFHMEMVVWHGAHYALWNRWPLLDRSLGVYRSFLPSALERAKQQGFRGARWPKMTAPEGRDSPGLQNALLLWQMPHPIFFAELDYRAHPTRATLHKWRDVVFATADFLASYAFHDRSSGRYVLGPPVIPANEQSDPAVTKNPVMELSYWRFGLRTASVWRRRLGLGPDRKWNEVLAGLAPLPVQDGKYVLYEGVEDMWTKHTTDHPDPIAPYAMLPGDGVDVPTMRATAHQVYESWPVDDLYSWDFPVLAMNAARLGDPARAVDFLLHPKFGFTDEGLPASGKEGVPSPYFPGAGGLLYAVALMCAGWDNAPNRHAPGFPTKDWTVHWENLARAI</sequence>
<feature type="signal peptide" evidence="2">
    <location>
        <begin position="1"/>
        <end position="28"/>
    </location>
</feature>
<keyword evidence="2" id="KW-0732">Signal</keyword>
<comment type="caution">
    <text evidence="3">The sequence shown here is derived from an EMBL/GenBank/DDBJ whole genome shotgun (WGS) entry which is preliminary data.</text>
</comment>
<feature type="chain" id="PRO_5045511376" description="Glycoside hydrolase family 65" evidence="2">
    <location>
        <begin position="29"/>
        <end position="723"/>
    </location>
</feature>
<organism evidence="3 4">
    <name type="scientific">Actinomadura miaoliensis</name>
    <dbReference type="NCBI Taxonomy" id="430685"/>
    <lineage>
        <taxon>Bacteria</taxon>
        <taxon>Bacillati</taxon>
        <taxon>Actinomycetota</taxon>
        <taxon>Actinomycetes</taxon>
        <taxon>Streptosporangiales</taxon>
        <taxon>Thermomonosporaceae</taxon>
        <taxon>Actinomadura</taxon>
    </lineage>
</organism>
<dbReference type="SUPFAM" id="SSF48208">
    <property type="entry name" value="Six-hairpin glycosidases"/>
    <property type="match status" value="1"/>
</dbReference>
<dbReference type="Proteomes" id="UP001500683">
    <property type="component" value="Unassembled WGS sequence"/>
</dbReference>
<dbReference type="Gene3D" id="1.50.10.10">
    <property type="match status" value="1"/>
</dbReference>
<evidence type="ECO:0000313" key="3">
    <source>
        <dbReference type="EMBL" id="GAA4094803.1"/>
    </source>
</evidence>
<name>A0ABP7WR50_9ACTN</name>
<gene>
    <name evidence="3" type="ORF">GCM10022214_67010</name>
</gene>
<protein>
    <recommendedName>
        <fullName evidence="5">Glycoside hydrolase family 65</fullName>
    </recommendedName>
</protein>
<evidence type="ECO:0000256" key="2">
    <source>
        <dbReference type="SAM" id="SignalP"/>
    </source>
</evidence>
<dbReference type="PROSITE" id="PS51318">
    <property type="entry name" value="TAT"/>
    <property type="match status" value="1"/>
</dbReference>
<evidence type="ECO:0000313" key="4">
    <source>
        <dbReference type="Proteomes" id="UP001500683"/>
    </source>
</evidence>
<proteinExistence type="predicted"/>
<dbReference type="InterPro" id="IPR008928">
    <property type="entry name" value="6-hairpin_glycosidase_sf"/>
</dbReference>
<dbReference type="EMBL" id="BAAAZG010000052">
    <property type="protein sequence ID" value="GAA4094803.1"/>
    <property type="molecule type" value="Genomic_DNA"/>
</dbReference>
<dbReference type="RefSeq" id="WP_344955643.1">
    <property type="nucleotide sequence ID" value="NZ_BAAAZG010000052.1"/>
</dbReference>
<dbReference type="InterPro" id="IPR006311">
    <property type="entry name" value="TAT_signal"/>
</dbReference>